<dbReference type="SMART" id="SM00382">
    <property type="entry name" value="AAA"/>
    <property type="match status" value="1"/>
</dbReference>
<dbReference type="SMART" id="SM01086">
    <property type="entry name" value="ClpB_D2-small"/>
    <property type="match status" value="1"/>
</dbReference>
<dbReference type="PANTHER" id="PTHR11638:SF155">
    <property type="entry name" value="CHAPERONE PROTEIN CLPC1, CHLOROPLASTIC-LIKE"/>
    <property type="match status" value="1"/>
</dbReference>
<sequence>MARVVAQSTLLAAPTQVDGIEKPKRYVKMASSLQTPVLRVSGDSIPLDKMVGFGQHFRPSQLGRGSRCVAKAKFEGFTKTALEAIMLAREESRRLGFNYICSEELLVGLIGVGTGVAAQVLKSMGITVEGVRKQIEEGSPRVCGFAAVGFSLTCVAGDLVRSFEEARKLGHNYIGPEHILLGLLRDFGTCYFISHLGVDSNNIVTEVIRMIGEGNKGSVVTEGLTCNTRMPTLGAYGTSLTKLAGEVTNIVDNFKKDPALESRFLPIKAPKPSENEIIIFLKSLKEHCEVLHGLCYNESALLAAEVLSYKYISDLYLPDKAIDLMKEAGARVSSRHAQLLEVVREFRTELRQIKESFPPGSRKDKESYYRELELRFQIFIFHEMSKKEKEVTSRDIEDIISSWTGIPLQKVEKFEDMSPKVEETLHERVIGQDEAVKAIMIALNRVPIGINLRCQPNSFIFSGPSGVGKSELAKALAAKVFGSEEPVIQFDMSEFMESDTISNLFGSPPWYTKGQLTKSVQRRPYSVVLFKEIEKAHPDVLNMILHILEYGRLTDSDNGRVVDFRNTLMIMTSNVGSSVIDKGERFHLDEDYNYNIRKSLAMEQLKQFFSPELLNIVDDVIVFRQLTQLEVKNIADIMLKEVHDRLKEKGIPVYVTQRFRDRVVEEGYDPSYGARPLRGAIARLIEDRMAEKMLAREVKKGDLVLVDVDSNGNVVDLNGSYCDL</sequence>
<dbReference type="SUPFAM" id="SSF52540">
    <property type="entry name" value="P-loop containing nucleoside triphosphate hydrolases"/>
    <property type="match status" value="2"/>
</dbReference>
<dbReference type="PANTHER" id="PTHR11638">
    <property type="entry name" value="ATP-DEPENDENT CLP PROTEASE"/>
    <property type="match status" value="1"/>
</dbReference>
<dbReference type="InterPro" id="IPR002078">
    <property type="entry name" value="Sigma_54_int"/>
</dbReference>
<dbReference type="InterPro" id="IPR004176">
    <property type="entry name" value="Clp_R_N"/>
</dbReference>
<evidence type="ECO:0000313" key="9">
    <source>
        <dbReference type="EMBL" id="KAK8981043.1"/>
    </source>
</evidence>
<dbReference type="Pfam" id="PF07724">
    <property type="entry name" value="AAA_2"/>
    <property type="match status" value="1"/>
</dbReference>
<evidence type="ECO:0000256" key="2">
    <source>
        <dbReference type="ARBA" id="ARBA00022528"/>
    </source>
</evidence>
<proteinExistence type="predicted"/>
<dbReference type="InterPro" id="IPR036628">
    <property type="entry name" value="Clp_N_dom_sf"/>
</dbReference>
<name>A0ABR2NXY9_9ROSI</name>
<keyword evidence="3 6" id="KW-0677">Repeat</keyword>
<evidence type="ECO:0000259" key="7">
    <source>
        <dbReference type="PROSITE" id="PS50045"/>
    </source>
</evidence>
<dbReference type="Gene3D" id="1.10.1780.10">
    <property type="entry name" value="Clp, N-terminal domain"/>
    <property type="match status" value="2"/>
</dbReference>
<protein>
    <submittedName>
        <fullName evidence="9">Uncharacterized protein</fullName>
    </submittedName>
</protein>
<dbReference type="InterPro" id="IPR003959">
    <property type="entry name" value="ATPase_AAA_core"/>
</dbReference>
<keyword evidence="4" id="KW-0547">Nucleotide-binding</keyword>
<organism evidence="9 10">
    <name type="scientific">Hibiscus sabdariffa</name>
    <name type="common">roselle</name>
    <dbReference type="NCBI Taxonomy" id="183260"/>
    <lineage>
        <taxon>Eukaryota</taxon>
        <taxon>Viridiplantae</taxon>
        <taxon>Streptophyta</taxon>
        <taxon>Embryophyta</taxon>
        <taxon>Tracheophyta</taxon>
        <taxon>Spermatophyta</taxon>
        <taxon>Magnoliopsida</taxon>
        <taxon>eudicotyledons</taxon>
        <taxon>Gunneridae</taxon>
        <taxon>Pentapetalae</taxon>
        <taxon>rosids</taxon>
        <taxon>malvids</taxon>
        <taxon>Malvales</taxon>
        <taxon>Malvaceae</taxon>
        <taxon>Malvoideae</taxon>
        <taxon>Hibiscus</taxon>
    </lineage>
</organism>
<dbReference type="EMBL" id="JBBPBN010000090">
    <property type="protein sequence ID" value="KAK8981043.1"/>
    <property type="molecule type" value="Genomic_DNA"/>
</dbReference>
<dbReference type="SUPFAM" id="SSF81923">
    <property type="entry name" value="Double Clp-N motif"/>
    <property type="match status" value="1"/>
</dbReference>
<dbReference type="Proteomes" id="UP001396334">
    <property type="component" value="Unassembled WGS sequence"/>
</dbReference>
<reference evidence="9 10" key="1">
    <citation type="journal article" date="2024" name="G3 (Bethesda)">
        <title>Genome assembly of Hibiscus sabdariffa L. provides insights into metabolisms of medicinal natural products.</title>
        <authorList>
            <person name="Kim T."/>
        </authorList>
    </citation>
    <scope>NUCLEOTIDE SEQUENCE [LARGE SCALE GENOMIC DNA]</scope>
    <source>
        <strain evidence="9">TK-2024</strain>
        <tissue evidence="9">Old leaves</tissue>
    </source>
</reference>
<evidence type="ECO:0000256" key="5">
    <source>
        <dbReference type="ARBA" id="ARBA00022840"/>
    </source>
</evidence>
<keyword evidence="2" id="KW-0934">Plastid</keyword>
<dbReference type="PROSITE" id="PS50045">
    <property type="entry name" value="SIGMA54_INTERACT_4"/>
    <property type="match status" value="1"/>
</dbReference>
<evidence type="ECO:0000256" key="3">
    <source>
        <dbReference type="ARBA" id="ARBA00022737"/>
    </source>
</evidence>
<dbReference type="Gene3D" id="3.40.50.300">
    <property type="entry name" value="P-loop containing nucleotide triphosphate hydrolases"/>
    <property type="match status" value="2"/>
</dbReference>
<dbReference type="Gene3D" id="1.10.8.60">
    <property type="match status" value="1"/>
</dbReference>
<evidence type="ECO:0000259" key="8">
    <source>
        <dbReference type="PROSITE" id="PS51903"/>
    </source>
</evidence>
<dbReference type="CDD" id="cd19499">
    <property type="entry name" value="RecA-like_ClpB_Hsp104-like"/>
    <property type="match status" value="1"/>
</dbReference>
<dbReference type="InterPro" id="IPR001270">
    <property type="entry name" value="ClpA/B"/>
</dbReference>
<dbReference type="InterPro" id="IPR050130">
    <property type="entry name" value="ClpA_ClpB"/>
</dbReference>
<dbReference type="PROSITE" id="PS51903">
    <property type="entry name" value="CLP_R"/>
    <property type="match status" value="1"/>
</dbReference>
<evidence type="ECO:0000256" key="4">
    <source>
        <dbReference type="ARBA" id="ARBA00022741"/>
    </source>
</evidence>
<dbReference type="InterPro" id="IPR041546">
    <property type="entry name" value="ClpA/ClpB_AAA_lid"/>
</dbReference>
<gene>
    <name evidence="9" type="ORF">V6N11_059732</name>
</gene>
<dbReference type="InterPro" id="IPR003593">
    <property type="entry name" value="AAA+_ATPase"/>
</dbReference>
<comment type="caution">
    <text evidence="9">The sequence shown here is derived from an EMBL/GenBank/DDBJ whole genome shotgun (WGS) entry which is preliminary data.</text>
</comment>
<comment type="subcellular location">
    <subcellularLocation>
        <location evidence="1">Plastid</location>
        <location evidence="1">Chloroplast</location>
    </subcellularLocation>
</comment>
<evidence type="ECO:0000256" key="1">
    <source>
        <dbReference type="ARBA" id="ARBA00004229"/>
    </source>
</evidence>
<dbReference type="Pfam" id="PF17871">
    <property type="entry name" value="AAA_lid_9"/>
    <property type="match status" value="1"/>
</dbReference>
<dbReference type="Pfam" id="PF10431">
    <property type="entry name" value="ClpB_D2-small"/>
    <property type="match status" value="1"/>
</dbReference>
<keyword evidence="5" id="KW-0067">ATP-binding</keyword>
<dbReference type="InterPro" id="IPR027417">
    <property type="entry name" value="P-loop_NTPase"/>
</dbReference>
<keyword evidence="2" id="KW-0150">Chloroplast</keyword>
<dbReference type="PRINTS" id="PR00300">
    <property type="entry name" value="CLPPROTEASEA"/>
</dbReference>
<dbReference type="Pfam" id="PF02861">
    <property type="entry name" value="Clp_N"/>
    <property type="match status" value="2"/>
</dbReference>
<feature type="domain" description="Sigma-54 factor interaction" evidence="7">
    <location>
        <begin position="429"/>
        <end position="596"/>
    </location>
</feature>
<dbReference type="InterPro" id="IPR019489">
    <property type="entry name" value="Clp_ATPase_C"/>
</dbReference>
<accession>A0ABR2NXY9</accession>
<keyword evidence="10" id="KW-1185">Reference proteome</keyword>
<feature type="domain" description="Clp R" evidence="8">
    <location>
        <begin position="74"/>
        <end position="213"/>
    </location>
</feature>
<evidence type="ECO:0000256" key="6">
    <source>
        <dbReference type="PROSITE-ProRule" id="PRU01251"/>
    </source>
</evidence>
<evidence type="ECO:0000313" key="10">
    <source>
        <dbReference type="Proteomes" id="UP001396334"/>
    </source>
</evidence>